<dbReference type="Proteomes" id="UP000821845">
    <property type="component" value="Chromosome 11"/>
</dbReference>
<evidence type="ECO:0000313" key="2">
    <source>
        <dbReference type="Proteomes" id="UP000821845"/>
    </source>
</evidence>
<protein>
    <submittedName>
        <fullName evidence="1">Uncharacterized protein</fullName>
    </submittedName>
</protein>
<comment type="caution">
    <text evidence="1">The sequence shown here is derived from an EMBL/GenBank/DDBJ whole genome shotgun (WGS) entry which is preliminary data.</text>
</comment>
<dbReference type="EMBL" id="CM023491">
    <property type="protein sequence ID" value="KAH6942022.1"/>
    <property type="molecule type" value="Genomic_DNA"/>
</dbReference>
<proteinExistence type="predicted"/>
<evidence type="ECO:0000313" key="1">
    <source>
        <dbReference type="EMBL" id="KAH6942022.1"/>
    </source>
</evidence>
<gene>
    <name evidence="1" type="ORF">HPB50_027412</name>
</gene>
<organism evidence="1 2">
    <name type="scientific">Hyalomma asiaticum</name>
    <name type="common">Tick</name>
    <dbReference type="NCBI Taxonomy" id="266040"/>
    <lineage>
        <taxon>Eukaryota</taxon>
        <taxon>Metazoa</taxon>
        <taxon>Ecdysozoa</taxon>
        <taxon>Arthropoda</taxon>
        <taxon>Chelicerata</taxon>
        <taxon>Arachnida</taxon>
        <taxon>Acari</taxon>
        <taxon>Parasitiformes</taxon>
        <taxon>Ixodida</taxon>
        <taxon>Ixodoidea</taxon>
        <taxon>Ixodidae</taxon>
        <taxon>Hyalomminae</taxon>
        <taxon>Hyalomma</taxon>
    </lineage>
</organism>
<keyword evidence="2" id="KW-1185">Reference proteome</keyword>
<name>A0ACB7T9E3_HYAAI</name>
<accession>A0ACB7T9E3</accession>
<reference evidence="1" key="1">
    <citation type="submission" date="2020-05" db="EMBL/GenBank/DDBJ databases">
        <title>Large-scale comparative analyses of tick genomes elucidate their genetic diversity and vector capacities.</title>
        <authorList>
            <person name="Jia N."/>
            <person name="Wang J."/>
            <person name="Shi W."/>
            <person name="Du L."/>
            <person name="Sun Y."/>
            <person name="Zhan W."/>
            <person name="Jiang J."/>
            <person name="Wang Q."/>
            <person name="Zhang B."/>
            <person name="Ji P."/>
            <person name="Sakyi L.B."/>
            <person name="Cui X."/>
            <person name="Yuan T."/>
            <person name="Jiang B."/>
            <person name="Yang W."/>
            <person name="Lam T.T.-Y."/>
            <person name="Chang Q."/>
            <person name="Ding S."/>
            <person name="Wang X."/>
            <person name="Zhu J."/>
            <person name="Ruan X."/>
            <person name="Zhao L."/>
            <person name="Wei J."/>
            <person name="Que T."/>
            <person name="Du C."/>
            <person name="Cheng J."/>
            <person name="Dai P."/>
            <person name="Han X."/>
            <person name="Huang E."/>
            <person name="Gao Y."/>
            <person name="Liu J."/>
            <person name="Shao H."/>
            <person name="Ye R."/>
            <person name="Li L."/>
            <person name="Wei W."/>
            <person name="Wang X."/>
            <person name="Wang C."/>
            <person name="Yang T."/>
            <person name="Huo Q."/>
            <person name="Li W."/>
            <person name="Guo W."/>
            <person name="Chen H."/>
            <person name="Zhou L."/>
            <person name="Ni X."/>
            <person name="Tian J."/>
            <person name="Zhou Y."/>
            <person name="Sheng Y."/>
            <person name="Liu T."/>
            <person name="Pan Y."/>
            <person name="Xia L."/>
            <person name="Li J."/>
            <person name="Zhao F."/>
            <person name="Cao W."/>
        </authorList>
    </citation>
    <scope>NUCLEOTIDE SEQUENCE</scope>
    <source>
        <strain evidence="1">Hyas-2018</strain>
    </source>
</reference>
<sequence>MWGGLPRDRSDVGGSTRRLLSHRSCARVCVRQLCQPSLERGRPCTPWRLGSAKATRLVMGDHVPRARSQKGTGSIKAGQFAALSLCNVVSLEAQFRGGPRALLPPLPPRSSHADRLGDSKP</sequence>